<dbReference type="InterPro" id="IPR002347">
    <property type="entry name" value="SDR_fam"/>
</dbReference>
<feature type="non-terminal residue" evidence="3">
    <location>
        <position position="1"/>
    </location>
</feature>
<dbReference type="AlphaFoldDB" id="A0A382GXE4"/>
<dbReference type="Gene3D" id="3.40.50.720">
    <property type="entry name" value="NAD(P)-binding Rossmann-like Domain"/>
    <property type="match status" value="1"/>
</dbReference>
<protein>
    <recommendedName>
        <fullName evidence="4">Oxidoreductase</fullName>
    </recommendedName>
</protein>
<reference evidence="3" key="1">
    <citation type="submission" date="2018-05" db="EMBL/GenBank/DDBJ databases">
        <authorList>
            <person name="Lanie J.A."/>
            <person name="Ng W.-L."/>
            <person name="Kazmierczak K.M."/>
            <person name="Andrzejewski T.M."/>
            <person name="Davidsen T.M."/>
            <person name="Wayne K.J."/>
            <person name="Tettelin H."/>
            <person name="Glass J.I."/>
            <person name="Rusch D."/>
            <person name="Podicherti R."/>
            <person name="Tsui H.-C.T."/>
            <person name="Winkler M.E."/>
        </authorList>
    </citation>
    <scope>NUCLEOTIDE SEQUENCE</scope>
</reference>
<gene>
    <name evidence="3" type="ORF">METZ01_LOCUS232087</name>
</gene>
<dbReference type="Pfam" id="PF13561">
    <property type="entry name" value="adh_short_C2"/>
    <property type="match status" value="1"/>
</dbReference>
<dbReference type="Pfam" id="PF00106">
    <property type="entry name" value="adh_short"/>
    <property type="match status" value="1"/>
</dbReference>
<dbReference type="PANTHER" id="PTHR42760">
    <property type="entry name" value="SHORT-CHAIN DEHYDROGENASES/REDUCTASES FAMILY MEMBER"/>
    <property type="match status" value="1"/>
</dbReference>
<accession>A0A382GXE4</accession>
<dbReference type="InterPro" id="IPR036291">
    <property type="entry name" value="NAD(P)-bd_dom_sf"/>
</dbReference>
<keyword evidence="2" id="KW-0560">Oxidoreductase</keyword>
<evidence type="ECO:0000256" key="1">
    <source>
        <dbReference type="ARBA" id="ARBA00006484"/>
    </source>
</evidence>
<organism evidence="3">
    <name type="scientific">marine metagenome</name>
    <dbReference type="NCBI Taxonomy" id="408172"/>
    <lineage>
        <taxon>unclassified sequences</taxon>
        <taxon>metagenomes</taxon>
        <taxon>ecological metagenomes</taxon>
    </lineage>
</organism>
<dbReference type="EMBL" id="UINC01057742">
    <property type="protein sequence ID" value="SVB79233.1"/>
    <property type="molecule type" value="Genomic_DNA"/>
</dbReference>
<evidence type="ECO:0000313" key="3">
    <source>
        <dbReference type="EMBL" id="SVB79233.1"/>
    </source>
</evidence>
<evidence type="ECO:0000256" key="2">
    <source>
        <dbReference type="ARBA" id="ARBA00023002"/>
    </source>
</evidence>
<name>A0A382GXE4_9ZZZZ</name>
<proteinExistence type="inferred from homology"/>
<dbReference type="PRINTS" id="PR00080">
    <property type="entry name" value="SDRFAMILY"/>
</dbReference>
<dbReference type="SUPFAM" id="SSF51735">
    <property type="entry name" value="NAD(P)-binding Rossmann-fold domains"/>
    <property type="match status" value="1"/>
</dbReference>
<sequence>VGDAAEDVGSCVTSRFNMTGRTALVTGSAGMLGRQHAAALLEVGASVVLTDINVNGLEVARDDLAESFGSTGIRTMSMDVTQLGSVGEVAEKLDSDGVRVDVLINNAALDPKVGEDGLPTGSRLEMFSVQQWNNELAVGLTGAFLCSQVFGTRMATNGGGVILNIASDLSVIAPDQRIYRQAGFDHRDQPVKPVTYSVVKAGLVGLTRYLATYWPGASVRANALSPGGVRTDQSTEFVTRINELIPLGRMAFPDEYRSAVQFLCSDASSFLTGQNIVMDGGRSVW</sequence>
<dbReference type="PRINTS" id="PR00081">
    <property type="entry name" value="GDHRDH"/>
</dbReference>
<dbReference type="PANTHER" id="PTHR42760:SF133">
    <property type="entry name" value="3-OXOACYL-[ACYL-CARRIER-PROTEIN] REDUCTASE"/>
    <property type="match status" value="1"/>
</dbReference>
<comment type="similarity">
    <text evidence="1">Belongs to the short-chain dehydrogenases/reductases (SDR) family.</text>
</comment>
<dbReference type="GO" id="GO:0016616">
    <property type="term" value="F:oxidoreductase activity, acting on the CH-OH group of donors, NAD or NADP as acceptor"/>
    <property type="evidence" value="ECO:0007669"/>
    <property type="project" value="TreeGrafter"/>
</dbReference>
<evidence type="ECO:0008006" key="4">
    <source>
        <dbReference type="Google" id="ProtNLM"/>
    </source>
</evidence>